<dbReference type="PATRIC" id="fig|161398.10.peg.2418"/>
<evidence type="ECO:0000313" key="9">
    <source>
        <dbReference type="EMBL" id="ALO42863.1"/>
    </source>
</evidence>
<dbReference type="GO" id="GO:0005764">
    <property type="term" value="C:lysosome"/>
    <property type="evidence" value="ECO:0007669"/>
    <property type="project" value="TreeGrafter"/>
</dbReference>
<sequence length="633" mass="71487">MFLKRLYSIAMLSLGLTSLNGHAVWSHKEGDPLPTKAPYLTQKFSKQAWESSNFAPTVSVERFQDWRYGMMISFGVTSYSEKELSWGVVETSQRIVPDGTGLANGETPPDAEWVGWSDKLKFEKFDAKEWIKIAQDSGVKYIILLAKHHDGFHLWDTDYSDFKITNSPFKRDYVKEIVDAAHEADMPIGLYYSQRDWYHPHYQPKGFGADKQQAGPQHHKYLKYQFNVVKELLTKYGKIDVLWWDAAWWGGMYEAHHWDAENLTRMVRRLQPYIVMNNRASVPGDFDTPEQRLGGFQDWRPWESAVSLETTWGYSGGALKSPSEVIQALTNTAINNGNLLLSWGPMWSGEFESKQKNVMLEVGKWLSSNGEAIYGTRGGPWKPRAWGGSTRNGKNVYLHIKPNFTGTISMPSLEGINAVKAVTMSGEPVDLNQQQGKIIVGLKETPPETGTIIKLTMDSDVQHITAIDYDGSLEPNTDVGEELSAFGYELVYGQEVKNQADISASSILKTSATTLDKINQKEAFFETRKERKPWIQVSLHAEMSVTGITIKGDLKSDDLQLETSLDGKSWEVVWESDKHDSQAHADVEINGFNAGALMPGKKLRYIRLKNDSNNSSSIKLEQFKFWAKSANSH</sequence>
<evidence type="ECO:0000259" key="8">
    <source>
        <dbReference type="PROSITE" id="PS50022"/>
    </source>
</evidence>
<evidence type="ECO:0000256" key="2">
    <source>
        <dbReference type="ARBA" id="ARBA00007951"/>
    </source>
</evidence>
<dbReference type="InterPro" id="IPR057739">
    <property type="entry name" value="Glyco_hydro_29_N"/>
</dbReference>
<dbReference type="Proteomes" id="UP000061457">
    <property type="component" value="Chromosome I"/>
</dbReference>
<dbReference type="InterPro" id="IPR000933">
    <property type="entry name" value="Glyco_hydro_29"/>
</dbReference>
<dbReference type="Pfam" id="PF01120">
    <property type="entry name" value="Alpha_L_fucos"/>
    <property type="match status" value="1"/>
</dbReference>
<dbReference type="SUPFAM" id="SSF51445">
    <property type="entry name" value="(Trans)glycosidases"/>
    <property type="match status" value="1"/>
</dbReference>
<protein>
    <recommendedName>
        <fullName evidence="3">alpha-L-fucosidase</fullName>
        <ecNumber evidence="3">3.2.1.51</ecNumber>
    </recommendedName>
</protein>
<dbReference type="KEGG" id="pphe:PP2015_2370"/>
<dbReference type="EMBL" id="CP013187">
    <property type="protein sequence ID" value="ALO42863.1"/>
    <property type="molecule type" value="Genomic_DNA"/>
</dbReference>
<gene>
    <name evidence="9" type="ORF">PP2015_2370</name>
</gene>
<proteinExistence type="inferred from homology"/>
<evidence type="ECO:0000256" key="7">
    <source>
        <dbReference type="SAM" id="SignalP"/>
    </source>
</evidence>
<dbReference type="GO" id="GO:0016139">
    <property type="term" value="P:glycoside catabolic process"/>
    <property type="evidence" value="ECO:0007669"/>
    <property type="project" value="TreeGrafter"/>
</dbReference>
<dbReference type="STRING" id="161398.PP2015_2370"/>
<evidence type="ECO:0000256" key="1">
    <source>
        <dbReference type="ARBA" id="ARBA00004071"/>
    </source>
</evidence>
<keyword evidence="5" id="KW-0378">Hydrolase</keyword>
<dbReference type="PRINTS" id="PR00741">
    <property type="entry name" value="GLHYDRLASE29"/>
</dbReference>
<dbReference type="PROSITE" id="PS50022">
    <property type="entry name" value="FA58C_3"/>
    <property type="match status" value="1"/>
</dbReference>
<feature type="chain" id="PRO_5006601079" description="alpha-L-fucosidase" evidence="7">
    <location>
        <begin position="24"/>
        <end position="633"/>
    </location>
</feature>
<dbReference type="InterPro" id="IPR016286">
    <property type="entry name" value="FUC_metazoa-typ"/>
</dbReference>
<dbReference type="AlphaFoldDB" id="A0A0S2K468"/>
<name>A0A0S2K468_9GAMM</name>
<keyword evidence="4 7" id="KW-0732">Signal</keyword>
<dbReference type="GO" id="GO:0004560">
    <property type="term" value="F:alpha-L-fucosidase activity"/>
    <property type="evidence" value="ECO:0007669"/>
    <property type="project" value="InterPro"/>
</dbReference>
<evidence type="ECO:0000256" key="6">
    <source>
        <dbReference type="ARBA" id="ARBA00023295"/>
    </source>
</evidence>
<dbReference type="PANTHER" id="PTHR10030:SF37">
    <property type="entry name" value="ALPHA-L-FUCOSIDASE-RELATED"/>
    <property type="match status" value="1"/>
</dbReference>
<dbReference type="Gene3D" id="2.60.120.260">
    <property type="entry name" value="Galactose-binding domain-like"/>
    <property type="match status" value="1"/>
</dbReference>
<dbReference type="PANTHER" id="PTHR10030">
    <property type="entry name" value="ALPHA-L-FUCOSIDASE"/>
    <property type="match status" value="1"/>
</dbReference>
<dbReference type="OrthoDB" id="107551at2"/>
<evidence type="ECO:0000256" key="5">
    <source>
        <dbReference type="ARBA" id="ARBA00022801"/>
    </source>
</evidence>
<comment type="similarity">
    <text evidence="2">Belongs to the glycosyl hydrolase 29 family.</text>
</comment>
<reference evidence="9 10" key="1">
    <citation type="submission" date="2015-11" db="EMBL/GenBank/DDBJ databases">
        <authorList>
            <person name="Zhang Y."/>
            <person name="Guo Z."/>
        </authorList>
    </citation>
    <scope>NUCLEOTIDE SEQUENCE [LARGE SCALE GENOMIC DNA]</scope>
    <source>
        <strain evidence="9 10">KCTC 12086</strain>
    </source>
</reference>
<feature type="domain" description="F5/8 type C" evidence="8">
    <location>
        <begin position="481"/>
        <end position="628"/>
    </location>
</feature>
<keyword evidence="6" id="KW-0326">Glycosidase</keyword>
<dbReference type="SMART" id="SM00812">
    <property type="entry name" value="Alpha_L_fucos"/>
    <property type="match status" value="1"/>
</dbReference>
<dbReference type="GO" id="GO:0006004">
    <property type="term" value="P:fucose metabolic process"/>
    <property type="evidence" value="ECO:0007669"/>
    <property type="project" value="InterPro"/>
</dbReference>
<dbReference type="InterPro" id="IPR000421">
    <property type="entry name" value="FA58C"/>
</dbReference>
<accession>A0A0S2K468</accession>
<feature type="signal peptide" evidence="7">
    <location>
        <begin position="1"/>
        <end position="23"/>
    </location>
</feature>
<dbReference type="SUPFAM" id="SSF49785">
    <property type="entry name" value="Galactose-binding domain-like"/>
    <property type="match status" value="1"/>
</dbReference>
<dbReference type="RefSeq" id="WP_083496579.1">
    <property type="nucleotide sequence ID" value="NZ_CP013187.1"/>
</dbReference>
<dbReference type="EC" id="3.2.1.51" evidence="3"/>
<dbReference type="InterPro" id="IPR008979">
    <property type="entry name" value="Galactose-bd-like_sf"/>
</dbReference>
<evidence type="ECO:0000256" key="3">
    <source>
        <dbReference type="ARBA" id="ARBA00012662"/>
    </source>
</evidence>
<comment type="function">
    <text evidence="1">Alpha-L-fucosidase is responsible for hydrolyzing the alpha-1,6-linked fucose joined to the reducing-end N-acetylglucosamine of the carbohydrate moieties of glycoproteins.</text>
</comment>
<evidence type="ECO:0000313" key="10">
    <source>
        <dbReference type="Proteomes" id="UP000061457"/>
    </source>
</evidence>
<organism evidence="9 10">
    <name type="scientific">Pseudoalteromonas phenolica</name>
    <dbReference type="NCBI Taxonomy" id="161398"/>
    <lineage>
        <taxon>Bacteria</taxon>
        <taxon>Pseudomonadati</taxon>
        <taxon>Pseudomonadota</taxon>
        <taxon>Gammaproteobacteria</taxon>
        <taxon>Alteromonadales</taxon>
        <taxon>Pseudoalteromonadaceae</taxon>
        <taxon>Pseudoalteromonas</taxon>
    </lineage>
</organism>
<evidence type="ECO:0000256" key="4">
    <source>
        <dbReference type="ARBA" id="ARBA00022729"/>
    </source>
</evidence>
<dbReference type="Pfam" id="PF00754">
    <property type="entry name" value="F5_F8_type_C"/>
    <property type="match status" value="1"/>
</dbReference>
<keyword evidence="10" id="KW-1185">Reference proteome</keyword>
<dbReference type="InterPro" id="IPR017853">
    <property type="entry name" value="GH"/>
</dbReference>
<dbReference type="Gene3D" id="3.20.20.80">
    <property type="entry name" value="Glycosidases"/>
    <property type="match status" value="1"/>
</dbReference>